<comment type="caution">
    <text evidence="1">The sequence shown here is derived from an EMBL/GenBank/DDBJ whole genome shotgun (WGS) entry which is preliminary data.</text>
</comment>
<dbReference type="Proteomes" id="UP000827092">
    <property type="component" value="Unassembled WGS sequence"/>
</dbReference>
<protein>
    <submittedName>
        <fullName evidence="1">Uncharacterized protein</fullName>
    </submittedName>
</protein>
<evidence type="ECO:0000313" key="2">
    <source>
        <dbReference type="Proteomes" id="UP000827092"/>
    </source>
</evidence>
<reference evidence="1 2" key="1">
    <citation type="journal article" date="2022" name="Nat. Ecol. Evol.">
        <title>A masculinizing supergene underlies an exaggerated male reproductive morph in a spider.</title>
        <authorList>
            <person name="Hendrickx F."/>
            <person name="De Corte Z."/>
            <person name="Sonet G."/>
            <person name="Van Belleghem S.M."/>
            <person name="Kostlbacher S."/>
            <person name="Vangestel C."/>
        </authorList>
    </citation>
    <scope>NUCLEOTIDE SEQUENCE [LARGE SCALE GENOMIC DNA]</scope>
    <source>
        <strain evidence="1">W744_W776</strain>
    </source>
</reference>
<dbReference type="AlphaFoldDB" id="A0AAV6VA21"/>
<dbReference type="Gene3D" id="3.30.200.20">
    <property type="entry name" value="Phosphorylase Kinase, domain 1"/>
    <property type="match status" value="1"/>
</dbReference>
<keyword evidence="2" id="KW-1185">Reference proteome</keyword>
<evidence type="ECO:0000313" key="1">
    <source>
        <dbReference type="EMBL" id="KAG8192496.1"/>
    </source>
</evidence>
<gene>
    <name evidence="1" type="ORF">JTE90_018020</name>
</gene>
<name>A0AAV6VA21_9ARAC</name>
<proteinExistence type="predicted"/>
<accession>A0AAV6VA21</accession>
<dbReference type="EMBL" id="JAFNEN010000139">
    <property type="protein sequence ID" value="KAG8192496.1"/>
    <property type="molecule type" value="Genomic_DNA"/>
</dbReference>
<sequence length="81" mass="9201">MKTSVATPYSDKLMHPFKYTPVISRSYPLMVDVRYVKKGLVKLGVHCVTGKKVAVKIINREKLSESVLLKVRNYLTLPILP</sequence>
<organism evidence="1 2">
    <name type="scientific">Oedothorax gibbosus</name>
    <dbReference type="NCBI Taxonomy" id="931172"/>
    <lineage>
        <taxon>Eukaryota</taxon>
        <taxon>Metazoa</taxon>
        <taxon>Ecdysozoa</taxon>
        <taxon>Arthropoda</taxon>
        <taxon>Chelicerata</taxon>
        <taxon>Arachnida</taxon>
        <taxon>Araneae</taxon>
        <taxon>Araneomorphae</taxon>
        <taxon>Entelegynae</taxon>
        <taxon>Araneoidea</taxon>
        <taxon>Linyphiidae</taxon>
        <taxon>Erigoninae</taxon>
        <taxon>Oedothorax</taxon>
    </lineage>
</organism>